<dbReference type="AlphaFoldDB" id="A0A939GZB0"/>
<evidence type="ECO:0000313" key="3">
    <source>
        <dbReference type="Proteomes" id="UP000664731"/>
    </source>
</evidence>
<reference evidence="2" key="1">
    <citation type="submission" date="2021-03" db="EMBL/GenBank/DDBJ databases">
        <title>Comamonas denitrificans.</title>
        <authorList>
            <person name="Finster K."/>
        </authorList>
    </citation>
    <scope>NUCLEOTIDE SEQUENCE</scope>
    <source>
        <strain evidence="2">MM2021_4</strain>
    </source>
</reference>
<dbReference type="InterPro" id="IPR013216">
    <property type="entry name" value="Methyltransf_11"/>
</dbReference>
<dbReference type="Gene3D" id="3.40.50.150">
    <property type="entry name" value="Vaccinia Virus protein VP39"/>
    <property type="match status" value="1"/>
</dbReference>
<comment type="caution">
    <text evidence="2">The sequence shown here is derived from an EMBL/GenBank/DDBJ whole genome shotgun (WGS) entry which is preliminary data.</text>
</comment>
<evidence type="ECO:0000259" key="1">
    <source>
        <dbReference type="Pfam" id="PF08241"/>
    </source>
</evidence>
<gene>
    <name evidence="2" type="ORF">J1777_06150</name>
</gene>
<dbReference type="EMBL" id="JAFNME010000010">
    <property type="protein sequence ID" value="MBO1249419.1"/>
    <property type="molecule type" value="Genomic_DNA"/>
</dbReference>
<feature type="domain" description="Methyltransferase type 11" evidence="1">
    <location>
        <begin position="76"/>
        <end position="126"/>
    </location>
</feature>
<dbReference type="SUPFAM" id="SSF53335">
    <property type="entry name" value="S-adenosyl-L-methionine-dependent methyltransferases"/>
    <property type="match status" value="1"/>
</dbReference>
<dbReference type="GO" id="GO:0008757">
    <property type="term" value="F:S-adenosylmethionine-dependent methyltransferase activity"/>
    <property type="evidence" value="ECO:0007669"/>
    <property type="project" value="InterPro"/>
</dbReference>
<keyword evidence="2" id="KW-0808">Transferase</keyword>
<evidence type="ECO:0000313" key="2">
    <source>
        <dbReference type="EMBL" id="MBO1249419.1"/>
    </source>
</evidence>
<organism evidence="2 3">
    <name type="scientific">Comamonas denitrificans</name>
    <dbReference type="NCBI Taxonomy" id="117506"/>
    <lineage>
        <taxon>Bacteria</taxon>
        <taxon>Pseudomonadati</taxon>
        <taxon>Pseudomonadota</taxon>
        <taxon>Betaproteobacteria</taxon>
        <taxon>Burkholderiales</taxon>
        <taxon>Comamonadaceae</taxon>
        <taxon>Comamonas</taxon>
    </lineage>
</organism>
<dbReference type="RefSeq" id="WP_207574942.1">
    <property type="nucleotide sequence ID" value="NZ_JAFNME010000010.1"/>
</dbReference>
<dbReference type="GO" id="GO:0032259">
    <property type="term" value="P:methylation"/>
    <property type="evidence" value="ECO:0007669"/>
    <property type="project" value="UniProtKB-KW"/>
</dbReference>
<dbReference type="Pfam" id="PF08241">
    <property type="entry name" value="Methyltransf_11"/>
    <property type="match status" value="1"/>
</dbReference>
<keyword evidence="3" id="KW-1185">Reference proteome</keyword>
<proteinExistence type="predicted"/>
<dbReference type="InterPro" id="IPR029063">
    <property type="entry name" value="SAM-dependent_MTases_sf"/>
</dbReference>
<dbReference type="Proteomes" id="UP000664731">
    <property type="component" value="Unassembled WGS sequence"/>
</dbReference>
<protein>
    <submittedName>
        <fullName evidence="2">Methyltransferase domain-containing protein</fullName>
    </submittedName>
</protein>
<accession>A0A939GZB0</accession>
<name>A0A939GZB0_9BURK</name>
<keyword evidence="2" id="KW-0489">Methyltransferase</keyword>
<sequence length="249" mass="27880">MHDVTPQARAWQQYLLDWQQQRCDEAVADIFGYYAVQVGWPALQALRCNRMPRRWLAAQEADLTCENQSCQAPAQAQLVCHPEALPFAEASIDLLVLPHTLERCQSPHAAVREVARVLVPEGRVLIFGLNRWSVWGAQHGLERPAQLNAARGLSYWRLRDWLQLLDLEVLAVDFGCHAPALETALWQQRWAWLDALGQRAWPVLGGAYCVLAVKKVPGMRLLGPAWRRQTLAGAAAAAAAQKNVGKQIE</sequence>